<reference evidence="2" key="1">
    <citation type="journal article" date="2019" name="Int. J. Syst. Evol. Microbiol.">
        <title>The Global Catalogue of Microorganisms (GCM) 10K type strain sequencing project: providing services to taxonomists for standard genome sequencing and annotation.</title>
        <authorList>
            <consortium name="The Broad Institute Genomics Platform"/>
            <consortium name="The Broad Institute Genome Sequencing Center for Infectious Disease"/>
            <person name="Wu L."/>
            <person name="Ma J."/>
        </authorList>
    </citation>
    <scope>NUCLEOTIDE SEQUENCE [LARGE SCALE GENOMIC DNA]</scope>
    <source>
        <strain evidence="2">JCM 16013</strain>
    </source>
</reference>
<accession>A0ABP5EES0</accession>
<protein>
    <submittedName>
        <fullName evidence="1">Uncharacterized protein</fullName>
    </submittedName>
</protein>
<evidence type="ECO:0000313" key="2">
    <source>
        <dbReference type="Proteomes" id="UP001499854"/>
    </source>
</evidence>
<comment type="caution">
    <text evidence="1">The sequence shown here is derived from an EMBL/GenBank/DDBJ whole genome shotgun (WGS) entry which is preliminary data.</text>
</comment>
<proteinExistence type="predicted"/>
<organism evidence="1 2">
    <name type="scientific">Catenulispora subtropica</name>
    <dbReference type="NCBI Taxonomy" id="450798"/>
    <lineage>
        <taxon>Bacteria</taxon>
        <taxon>Bacillati</taxon>
        <taxon>Actinomycetota</taxon>
        <taxon>Actinomycetes</taxon>
        <taxon>Catenulisporales</taxon>
        <taxon>Catenulisporaceae</taxon>
        <taxon>Catenulispora</taxon>
    </lineage>
</organism>
<keyword evidence="2" id="KW-1185">Reference proteome</keyword>
<sequence length="194" mass="21183">MVQTSTDLWLLPEDEVLLGQHITAAFPDAAWRCSQPGPRSLHQLHLHPTIETALTCGGVQAFLSLPIGASLPADVEPVDGVRPPTGPPTRAIVQLLRSQIVSFSDEHFRSGRLAVRWFESDVDPDTHRLLPSQTRAIWTALKAATRVAHIERPNGSRLTGTRIGPAAHDKVLRDSIALGRPGAERFQLIKPARA</sequence>
<dbReference type="RefSeq" id="WP_344661277.1">
    <property type="nucleotide sequence ID" value="NZ_BAAAQM010000051.1"/>
</dbReference>
<dbReference type="EMBL" id="BAAAQM010000051">
    <property type="protein sequence ID" value="GAA1994174.1"/>
    <property type="molecule type" value="Genomic_DNA"/>
</dbReference>
<evidence type="ECO:0000313" key="1">
    <source>
        <dbReference type="EMBL" id="GAA1994174.1"/>
    </source>
</evidence>
<name>A0ABP5EES0_9ACTN</name>
<dbReference type="Proteomes" id="UP001499854">
    <property type="component" value="Unassembled WGS sequence"/>
</dbReference>
<gene>
    <name evidence="1" type="ORF">GCM10009838_68040</name>
</gene>